<dbReference type="Proteomes" id="UP001250698">
    <property type="component" value="Unassembled WGS sequence"/>
</dbReference>
<keyword evidence="2" id="KW-0812">Transmembrane</keyword>
<dbReference type="RefSeq" id="WP_315997049.1">
    <property type="nucleotide sequence ID" value="NZ_JAWDJT010000002.1"/>
</dbReference>
<keyword evidence="1" id="KW-0175">Coiled coil</keyword>
<dbReference type="EMBL" id="JAWDJT010000002">
    <property type="protein sequence ID" value="MDU0369557.1"/>
    <property type="molecule type" value="Genomic_DNA"/>
</dbReference>
<keyword evidence="2" id="KW-0472">Membrane</keyword>
<keyword evidence="2" id="KW-1133">Transmembrane helix</keyword>
<organism evidence="3 4">
    <name type="scientific">Hymenobacter endophyticus</name>
    <dbReference type="NCBI Taxonomy" id="3076335"/>
    <lineage>
        <taxon>Bacteria</taxon>
        <taxon>Pseudomonadati</taxon>
        <taxon>Bacteroidota</taxon>
        <taxon>Cytophagia</taxon>
        <taxon>Cytophagales</taxon>
        <taxon>Hymenobacteraceae</taxon>
        <taxon>Hymenobacter</taxon>
    </lineage>
</organism>
<evidence type="ECO:0000256" key="2">
    <source>
        <dbReference type="SAM" id="Phobius"/>
    </source>
</evidence>
<protein>
    <submittedName>
        <fullName evidence="3">Uncharacterized protein</fullName>
    </submittedName>
</protein>
<comment type="caution">
    <text evidence="3">The sequence shown here is derived from an EMBL/GenBank/DDBJ whole genome shotgun (WGS) entry which is preliminary data.</text>
</comment>
<evidence type="ECO:0000313" key="3">
    <source>
        <dbReference type="EMBL" id="MDU0369557.1"/>
    </source>
</evidence>
<sequence length="370" mass="41366">MSQEQFTTTPTETVFEELEQELRRLKSAVSHLSLSESAATQAITAAEQVVERQDQLSRQLSDYVDRLPQPPAADMATQVADLVQAVTAQQQLLRQAVEQLTASQAEPHNIQANEEQHQRALAKVEEHQGQLSQMLAKVEQQLTQGVAHHLSQELETLLQQTVQEVRETHQYGHTLGQLLQHTQAIREQQSKAFSQLETLAVGRQAQSRQLEELQGAVQTVGQQFTEQVAQQKKLPAEWQSQLLQLLQPLLKPQAPVAVTTSPDQRLYQKLDELQNLMKTTGRQLTEVTAQQRKLPVEYQDQLQQALAPLIKPKAPLPLAPDQELRRKVDELQQTVVAQQGLLKRQQMVGLVTLLAALAALAGLVVAFLRG</sequence>
<feature type="transmembrane region" description="Helical" evidence="2">
    <location>
        <begin position="347"/>
        <end position="368"/>
    </location>
</feature>
<reference evidence="3 4" key="1">
    <citation type="submission" date="2023-10" db="EMBL/GenBank/DDBJ databases">
        <title>Hymenobacter endophyticus sp. nov., an isolate from the leaf tissues of wheat.</title>
        <authorList>
            <person name="Dai Y."/>
        </authorList>
    </citation>
    <scope>NUCLEOTIDE SEQUENCE [LARGE SCALE GENOMIC DNA]</scope>
    <source>
        <strain evidence="3 4">ZK17L-C2</strain>
    </source>
</reference>
<name>A0ABU3TDV7_9BACT</name>
<gene>
    <name evidence="3" type="ORF">ROI90_04050</name>
</gene>
<evidence type="ECO:0000256" key="1">
    <source>
        <dbReference type="SAM" id="Coils"/>
    </source>
</evidence>
<evidence type="ECO:0000313" key="4">
    <source>
        <dbReference type="Proteomes" id="UP001250698"/>
    </source>
</evidence>
<proteinExistence type="predicted"/>
<keyword evidence="4" id="KW-1185">Reference proteome</keyword>
<accession>A0ABU3TDV7</accession>
<feature type="coiled-coil region" evidence="1">
    <location>
        <begin position="110"/>
        <end position="141"/>
    </location>
</feature>